<evidence type="ECO:0008006" key="4">
    <source>
        <dbReference type="Google" id="ProtNLM"/>
    </source>
</evidence>
<accession>A0AA36IUT0</accession>
<evidence type="ECO:0000256" key="1">
    <source>
        <dbReference type="SAM" id="MobiDB-lite"/>
    </source>
</evidence>
<reference evidence="2" key="1">
    <citation type="submission" date="2023-08" db="EMBL/GenBank/DDBJ databases">
        <authorList>
            <person name="Chen Y."/>
            <person name="Shah S."/>
            <person name="Dougan E. K."/>
            <person name="Thang M."/>
            <person name="Chan C."/>
        </authorList>
    </citation>
    <scope>NUCLEOTIDE SEQUENCE</scope>
</reference>
<proteinExistence type="predicted"/>
<dbReference type="Proteomes" id="UP001178507">
    <property type="component" value="Unassembled WGS sequence"/>
</dbReference>
<dbReference type="AlphaFoldDB" id="A0AA36IUT0"/>
<evidence type="ECO:0000313" key="3">
    <source>
        <dbReference type="Proteomes" id="UP001178507"/>
    </source>
</evidence>
<sequence>MATSPSSSASSLHFDSAGTLRGAGPDCECYQPPTPRPAHFGRAPKDTTLPAAPAACARCGSPAADHRELRKWHEDGVSWIRRLGSSNAQVPLPCRAQHWEPAAAALFTLIGGDFDPGERAEGEQLVSALCVTGQGRHAFHPLLYENFARQSCEPRELVVVDTGEEPSMFMLERRGEDPRVSYHFFRAQQLQPGSPRLQEETGADDLALREDDALEVTEWRRSRPYGTEVKKEGWSKGFKRNLACALAKGAYLVNMEDGCLYAEDYLAFMRQELSAASAVVPQCWHTVALAHQSFRSVDLKNREDELQELPENERLGYGFCQGFLRSAWLKQPFPDKEGPQDRRFMEALRSEGLAPHLVRPTRALAAYGWWQHSAGAKDAPTNINMYSELLMLACRGRGLEKPPEAFEPLLPHVKRATEAYASKRELRLKRMLDTEGTVHLSAATARWHCRSTGRTRPPTPTRMAAPLTSASSHVLAAPWQRAGSMTMAPLGFQDGSGAWPSAGVADFTWAGASRAGLGTAPAAAARRRSSGA</sequence>
<dbReference type="InterPro" id="IPR029044">
    <property type="entry name" value="Nucleotide-diphossugar_trans"/>
</dbReference>
<organism evidence="2 3">
    <name type="scientific">Effrenium voratum</name>
    <dbReference type="NCBI Taxonomy" id="2562239"/>
    <lineage>
        <taxon>Eukaryota</taxon>
        <taxon>Sar</taxon>
        <taxon>Alveolata</taxon>
        <taxon>Dinophyceae</taxon>
        <taxon>Suessiales</taxon>
        <taxon>Symbiodiniaceae</taxon>
        <taxon>Effrenium</taxon>
    </lineage>
</organism>
<dbReference type="EMBL" id="CAUJNA010002724">
    <property type="protein sequence ID" value="CAJ1394031.1"/>
    <property type="molecule type" value="Genomic_DNA"/>
</dbReference>
<comment type="caution">
    <text evidence="2">The sequence shown here is derived from an EMBL/GenBank/DDBJ whole genome shotgun (WGS) entry which is preliminary data.</text>
</comment>
<gene>
    <name evidence="2" type="ORF">EVOR1521_LOCUS18775</name>
</gene>
<keyword evidence="3" id="KW-1185">Reference proteome</keyword>
<feature type="region of interest" description="Disordered" evidence="1">
    <location>
        <begin position="25"/>
        <end position="47"/>
    </location>
</feature>
<name>A0AA36IUT0_9DINO</name>
<protein>
    <recommendedName>
        <fullName evidence="4">Glycosyltransferase 2-like domain-containing protein</fullName>
    </recommendedName>
</protein>
<dbReference type="SUPFAM" id="SSF53448">
    <property type="entry name" value="Nucleotide-diphospho-sugar transferases"/>
    <property type="match status" value="1"/>
</dbReference>
<evidence type="ECO:0000313" key="2">
    <source>
        <dbReference type="EMBL" id="CAJ1394031.1"/>
    </source>
</evidence>